<dbReference type="InterPro" id="IPR003779">
    <property type="entry name" value="CMD-like"/>
</dbReference>
<dbReference type="PANTHER" id="PTHR33570:SF2">
    <property type="entry name" value="CARBOXYMUCONOLACTONE DECARBOXYLASE-LIKE DOMAIN-CONTAINING PROTEIN"/>
    <property type="match status" value="1"/>
</dbReference>
<keyword evidence="3" id="KW-1185">Reference proteome</keyword>
<sequence>MSKTEQYERGLQIRKDVVGAEYVQRAYDKAGDFGKDFQDLVTEFCWGGSWGRDALTKRDRSLLNLAIIGTLGRSAEFSLHVRGALRNGVTTDEIRDTLIHLSIYSGIPAGVEAFRIAQEVLAEWNADKTQSEPQKG</sequence>
<dbReference type="InterPro" id="IPR052512">
    <property type="entry name" value="4CMD/NDH-1_regulator"/>
</dbReference>
<dbReference type="STRING" id="429728.SAMN05216456_0301"/>
<evidence type="ECO:0000313" key="2">
    <source>
        <dbReference type="EMBL" id="SFV27533.1"/>
    </source>
</evidence>
<dbReference type="AlphaFoldDB" id="A0A1I7MYM6"/>
<gene>
    <name evidence="2" type="ORF">SAMN05216456_0301</name>
</gene>
<dbReference type="Proteomes" id="UP000199074">
    <property type="component" value="Unassembled WGS sequence"/>
</dbReference>
<dbReference type="OrthoDB" id="9801400at2"/>
<protein>
    <submittedName>
        <fullName evidence="2">4-carboxymuconolactone decarboxylase</fullName>
    </submittedName>
</protein>
<dbReference type="RefSeq" id="WP_092419955.1">
    <property type="nucleotide sequence ID" value="NZ_FPCK01000001.1"/>
</dbReference>
<accession>A0A1I7MYM6</accession>
<dbReference type="InterPro" id="IPR029032">
    <property type="entry name" value="AhpD-like"/>
</dbReference>
<evidence type="ECO:0000313" key="3">
    <source>
        <dbReference type="Proteomes" id="UP000199074"/>
    </source>
</evidence>
<dbReference type="Gene3D" id="1.20.1290.10">
    <property type="entry name" value="AhpD-like"/>
    <property type="match status" value="1"/>
</dbReference>
<proteinExistence type="predicted"/>
<dbReference type="EMBL" id="FPCK01000001">
    <property type="protein sequence ID" value="SFV27533.1"/>
    <property type="molecule type" value="Genomic_DNA"/>
</dbReference>
<name>A0A1I7MYM6_9HYPH</name>
<dbReference type="Pfam" id="PF02627">
    <property type="entry name" value="CMD"/>
    <property type="match status" value="1"/>
</dbReference>
<dbReference type="PANTHER" id="PTHR33570">
    <property type="entry name" value="4-CARBOXYMUCONOLACTONE DECARBOXYLASE FAMILY PROTEIN"/>
    <property type="match status" value="1"/>
</dbReference>
<dbReference type="SUPFAM" id="SSF69118">
    <property type="entry name" value="AhpD-like"/>
    <property type="match status" value="1"/>
</dbReference>
<dbReference type="GO" id="GO:0051920">
    <property type="term" value="F:peroxiredoxin activity"/>
    <property type="evidence" value="ECO:0007669"/>
    <property type="project" value="InterPro"/>
</dbReference>
<reference evidence="2 3" key="1">
    <citation type="submission" date="2016-10" db="EMBL/GenBank/DDBJ databases">
        <authorList>
            <person name="de Groot N.N."/>
        </authorList>
    </citation>
    <scope>NUCLEOTIDE SEQUENCE [LARGE SCALE GENOMIC DNA]</scope>
    <source>
        <strain evidence="2 3">IPL20</strain>
    </source>
</reference>
<evidence type="ECO:0000259" key="1">
    <source>
        <dbReference type="Pfam" id="PF02627"/>
    </source>
</evidence>
<feature type="domain" description="Carboxymuconolactone decarboxylase-like" evidence="1">
    <location>
        <begin position="36"/>
        <end position="119"/>
    </location>
</feature>
<organism evidence="2 3">
    <name type="scientific">Devosia crocina</name>
    <dbReference type="NCBI Taxonomy" id="429728"/>
    <lineage>
        <taxon>Bacteria</taxon>
        <taxon>Pseudomonadati</taxon>
        <taxon>Pseudomonadota</taxon>
        <taxon>Alphaproteobacteria</taxon>
        <taxon>Hyphomicrobiales</taxon>
        <taxon>Devosiaceae</taxon>
        <taxon>Devosia</taxon>
    </lineage>
</organism>